<gene>
    <name evidence="2" type="ORF">N7532_012139</name>
</gene>
<comment type="caution">
    <text evidence="2">The sequence shown here is derived from an EMBL/GenBank/DDBJ whole genome shotgun (WGS) entry which is preliminary data.</text>
</comment>
<organism evidence="2 3">
    <name type="scientific">Penicillium argentinense</name>
    <dbReference type="NCBI Taxonomy" id="1131581"/>
    <lineage>
        <taxon>Eukaryota</taxon>
        <taxon>Fungi</taxon>
        <taxon>Dikarya</taxon>
        <taxon>Ascomycota</taxon>
        <taxon>Pezizomycotina</taxon>
        <taxon>Eurotiomycetes</taxon>
        <taxon>Eurotiomycetidae</taxon>
        <taxon>Eurotiales</taxon>
        <taxon>Aspergillaceae</taxon>
        <taxon>Penicillium</taxon>
    </lineage>
</organism>
<dbReference type="AlphaFoldDB" id="A0A9W9EK07"/>
<feature type="transmembrane region" description="Helical" evidence="1">
    <location>
        <begin position="78"/>
        <end position="100"/>
    </location>
</feature>
<name>A0A9W9EK07_9EURO</name>
<protein>
    <submittedName>
        <fullName evidence="2">Uncharacterized protein</fullName>
    </submittedName>
</protein>
<evidence type="ECO:0000313" key="2">
    <source>
        <dbReference type="EMBL" id="KAJ5083096.1"/>
    </source>
</evidence>
<proteinExistence type="predicted"/>
<feature type="transmembrane region" description="Helical" evidence="1">
    <location>
        <begin position="21"/>
        <end position="38"/>
    </location>
</feature>
<keyword evidence="3" id="KW-1185">Reference proteome</keyword>
<dbReference type="RefSeq" id="XP_056469618.1">
    <property type="nucleotide sequence ID" value="XM_056624630.1"/>
</dbReference>
<evidence type="ECO:0000256" key="1">
    <source>
        <dbReference type="SAM" id="Phobius"/>
    </source>
</evidence>
<accession>A0A9W9EK07</accession>
<reference evidence="2" key="1">
    <citation type="submission" date="2022-11" db="EMBL/GenBank/DDBJ databases">
        <authorList>
            <person name="Petersen C."/>
        </authorList>
    </citation>
    <scope>NUCLEOTIDE SEQUENCE</scope>
    <source>
        <strain evidence="2">IBT 30761</strain>
    </source>
</reference>
<keyword evidence="1" id="KW-0812">Transmembrane</keyword>
<reference evidence="2" key="2">
    <citation type="journal article" date="2023" name="IMA Fungus">
        <title>Comparative genomic study of the Penicillium genus elucidates a diverse pangenome and 15 lateral gene transfer events.</title>
        <authorList>
            <person name="Petersen C."/>
            <person name="Sorensen T."/>
            <person name="Nielsen M.R."/>
            <person name="Sondergaard T.E."/>
            <person name="Sorensen J.L."/>
            <person name="Fitzpatrick D.A."/>
            <person name="Frisvad J.C."/>
            <person name="Nielsen K.L."/>
        </authorList>
    </citation>
    <scope>NUCLEOTIDE SEQUENCE</scope>
    <source>
        <strain evidence="2">IBT 30761</strain>
    </source>
</reference>
<dbReference type="Proteomes" id="UP001149074">
    <property type="component" value="Unassembled WGS sequence"/>
</dbReference>
<keyword evidence="1" id="KW-1133">Transmembrane helix</keyword>
<keyword evidence="1" id="KW-0472">Membrane</keyword>
<dbReference type="GeneID" id="81363609"/>
<sequence length="153" mass="17041">MRGRLGEEGKAGSGNVEFVRAWLDAWLLCGWVLALLAVNSGEVRMLRFFARSTQHPPERPRAPKRHRVHSSASGAWRLLFFLLAATLKIGEGLSLAVLLAEPRRMVTRDRVPLIMEMHVFECHVESKVLSAVDSRNPSLAPLSAGYPMLVEIT</sequence>
<evidence type="ECO:0000313" key="3">
    <source>
        <dbReference type="Proteomes" id="UP001149074"/>
    </source>
</evidence>
<dbReference type="EMBL" id="JAPQKI010000011">
    <property type="protein sequence ID" value="KAJ5083096.1"/>
    <property type="molecule type" value="Genomic_DNA"/>
</dbReference>